<proteinExistence type="predicted"/>
<evidence type="ECO:0000313" key="4">
    <source>
        <dbReference type="Proteomes" id="UP000320475"/>
    </source>
</evidence>
<accession>A0A507D622</accession>
<gene>
    <name evidence="3" type="ORF">SeLEV6574_g02921</name>
</gene>
<evidence type="ECO:0000313" key="3">
    <source>
        <dbReference type="EMBL" id="TPX46952.1"/>
    </source>
</evidence>
<keyword evidence="2" id="KW-0732">Signal</keyword>
<sequence>MSKHIVIAFLLFQLFHHGIAEDTDAMMKTYIDAICQKRWIYQWASSNEEDAVRRYANIVVSHNHDADEASLASLVVLNMMRPVVVPFTSDDVTSPTAELSPTEVEFRLEALELAWCIFMYREGPVTDSLRLLKEEYWAEMVKRVGEATFGSSLAIAYLPGQEINWTLVNMQMVSEVLRGAKALESLVTSNETPVSSVTRAYALLRGVNSRWRGSVPKSSISAHELYDMYKHSTAQEHLVYRIFYLKMRAQRNEFIAEACSRFLQQFRENRRIQWRSSNEKKVDKRHRNGMQRDVDMAWENVELLTKAIPCEETLSLHLEMPSNFEGNLQLVISEIAKLKADMAAPDYSMDYVIATIYHIVEANPSPRTFLEIDRQLCQRASRDAVGPSAHRDIGSSSQGWGQGTSAHIESNPRKRDRTISNPRRDHPPAE</sequence>
<feature type="chain" id="PRO_5021383554" evidence="2">
    <location>
        <begin position="21"/>
        <end position="430"/>
    </location>
</feature>
<feature type="signal peptide" evidence="2">
    <location>
        <begin position="1"/>
        <end position="20"/>
    </location>
</feature>
<comment type="caution">
    <text evidence="3">The sequence shown here is derived from an EMBL/GenBank/DDBJ whole genome shotgun (WGS) entry which is preliminary data.</text>
</comment>
<organism evidence="3 4">
    <name type="scientific">Synchytrium endobioticum</name>
    <dbReference type="NCBI Taxonomy" id="286115"/>
    <lineage>
        <taxon>Eukaryota</taxon>
        <taxon>Fungi</taxon>
        <taxon>Fungi incertae sedis</taxon>
        <taxon>Chytridiomycota</taxon>
        <taxon>Chytridiomycota incertae sedis</taxon>
        <taxon>Chytridiomycetes</taxon>
        <taxon>Synchytriales</taxon>
        <taxon>Synchytriaceae</taxon>
        <taxon>Synchytrium</taxon>
    </lineage>
</organism>
<dbReference type="VEuPathDB" id="FungiDB:SeMB42_g07918"/>
<evidence type="ECO:0000256" key="1">
    <source>
        <dbReference type="SAM" id="MobiDB-lite"/>
    </source>
</evidence>
<dbReference type="Proteomes" id="UP000320475">
    <property type="component" value="Unassembled WGS sequence"/>
</dbReference>
<name>A0A507D622_9FUNG</name>
<protein>
    <submittedName>
        <fullName evidence="3">Uncharacterized protein</fullName>
    </submittedName>
</protein>
<evidence type="ECO:0000256" key="2">
    <source>
        <dbReference type="SAM" id="SignalP"/>
    </source>
</evidence>
<feature type="compositionally biased region" description="Low complexity" evidence="1">
    <location>
        <begin position="394"/>
        <end position="405"/>
    </location>
</feature>
<dbReference type="AlphaFoldDB" id="A0A507D622"/>
<feature type="region of interest" description="Disordered" evidence="1">
    <location>
        <begin position="381"/>
        <end position="430"/>
    </location>
</feature>
<reference evidence="3 4" key="1">
    <citation type="journal article" date="2019" name="Sci. Rep.">
        <title>Comparative genomics of chytrid fungi reveal insights into the obligate biotrophic and pathogenic lifestyle of Synchytrium endobioticum.</title>
        <authorList>
            <person name="van de Vossenberg B.T.L.H."/>
            <person name="Warris S."/>
            <person name="Nguyen H.D.T."/>
            <person name="van Gent-Pelzer M.P.E."/>
            <person name="Joly D.L."/>
            <person name="van de Geest H.C."/>
            <person name="Bonants P.J.M."/>
            <person name="Smith D.S."/>
            <person name="Levesque C.A."/>
            <person name="van der Lee T.A.J."/>
        </authorList>
    </citation>
    <scope>NUCLEOTIDE SEQUENCE [LARGE SCALE GENOMIC DNA]</scope>
    <source>
        <strain evidence="3 4">LEV6574</strain>
    </source>
</reference>
<dbReference type="EMBL" id="QEAM01000089">
    <property type="protein sequence ID" value="TPX46952.1"/>
    <property type="molecule type" value="Genomic_DNA"/>
</dbReference>